<evidence type="ECO:0000256" key="3">
    <source>
        <dbReference type="ARBA" id="ARBA00023115"/>
    </source>
</evidence>
<dbReference type="Pfam" id="PF01564">
    <property type="entry name" value="Spermine_synth"/>
    <property type="match status" value="1"/>
</dbReference>
<feature type="transmembrane region" description="Helical" evidence="4">
    <location>
        <begin position="169"/>
        <end position="189"/>
    </location>
</feature>
<dbReference type="Gene3D" id="3.40.50.150">
    <property type="entry name" value="Vaccinia Virus protein VP39"/>
    <property type="match status" value="1"/>
</dbReference>
<evidence type="ECO:0000256" key="1">
    <source>
        <dbReference type="ARBA" id="ARBA00007867"/>
    </source>
</evidence>
<feature type="domain" description="PABS" evidence="5">
    <location>
        <begin position="468"/>
        <end position="707"/>
    </location>
</feature>
<organism evidence="6">
    <name type="scientific">metagenome</name>
    <dbReference type="NCBI Taxonomy" id="256318"/>
    <lineage>
        <taxon>unclassified sequences</taxon>
        <taxon>metagenomes</taxon>
    </lineage>
</organism>
<keyword evidence="4" id="KW-0472">Membrane</keyword>
<evidence type="ECO:0000256" key="2">
    <source>
        <dbReference type="ARBA" id="ARBA00022679"/>
    </source>
</evidence>
<feature type="transmembrane region" description="Helical" evidence="4">
    <location>
        <begin position="349"/>
        <end position="372"/>
    </location>
</feature>
<evidence type="ECO:0000313" key="6">
    <source>
        <dbReference type="EMBL" id="SUS08473.1"/>
    </source>
</evidence>
<sequence length="848" mass="90381">MSGCSRTGLTAQKTEYQTPTLVNAKSIASGLLFISGAAALVYQLLWAKQLSLVVGVDINAITIAISAFFAGLGFGGLLIGRLADRITRPVRFYAALELGVAACGLAVTWALAQIAPLFAALEAQQAWVAWLMLSAIVAIPPFMMGGTLPVLVRALAPGDSEIGAVTGRLYAANTAGAIFGALGVTFVLIPSVGLQGAAVVAAIANIAAALGALGLEKYRRPASNVRREPPASKRLGGRLALLLYAIAGGIALGYEVVWSQAIVQFLSTRVFAFSIVLATYLIGLALGAFLFARYADRVRNPWNAFALLIAGAGLAGLAAVSCLGSWIAVAQTALESVVLQWTNSTLAGMGARFVVAAVWVVLLPTMFLGAAFPVAMRLVAQESRIGRDVGAAIGYNTIGGIAGVAVTGLLLVPGLGLIRSMATLALAAVLLGLVAMVAGNRRSHAMGWRRPATVMAAITMATIGLAIGTPASQLGDLLAQSRRGSLVSYEESWGGTVAVIEQTGGANTFRRLYIQGVSNSGDAMPSLRYMRLQALLPLILHLGEPRSTLVIGLGTGITAGAALRYPNLEKRVVAELLPAVLRAAPNFKGNYDAPSDPRLDIRLRDGRRELLRSEEQYDVITLEPPPPAAAGVVNLYSVDFYRLARERLRPRGIMAQWLPLSTQNDEDTRSLVRSFLDVFAYASLWTTDIHEMLLIGSDAPLKLDVAKVIERFNYPDVASALTEVGVGSPAALLATWVTDREGLERYAGTAPAVTDDRPRIEYSSWTRPGEFQRVLPELLALRTAPPLEGADETFRSSVAMENELLLTFYAAALNAQRGERESWTRNITRVMREDGYNPYYRWFATGAR</sequence>
<feature type="transmembrane region" description="Helical" evidence="4">
    <location>
        <begin position="393"/>
        <end position="412"/>
    </location>
</feature>
<keyword evidence="4" id="KW-0812">Transmembrane</keyword>
<name>A0A380TL78_9ZZZZ</name>
<dbReference type="PANTHER" id="PTHR43317">
    <property type="entry name" value="THERMOSPERMINE SYNTHASE ACAULIS5"/>
    <property type="match status" value="1"/>
</dbReference>
<keyword evidence="3" id="KW-0620">Polyamine biosynthesis</keyword>
<dbReference type="GO" id="GO:0016740">
    <property type="term" value="F:transferase activity"/>
    <property type="evidence" value="ECO:0007669"/>
    <property type="project" value="UniProtKB-KW"/>
</dbReference>
<gene>
    <name evidence="6" type="ORF">DF3PB_70020</name>
</gene>
<comment type="similarity">
    <text evidence="1">Belongs to the spermidine/spermine synthase family.</text>
</comment>
<feature type="transmembrane region" description="Helical" evidence="4">
    <location>
        <begin position="127"/>
        <end position="148"/>
    </location>
</feature>
<dbReference type="GO" id="GO:0006596">
    <property type="term" value="P:polyamine biosynthetic process"/>
    <property type="evidence" value="ECO:0007669"/>
    <property type="project" value="UniProtKB-KW"/>
</dbReference>
<dbReference type="NCBIfam" id="NF037959">
    <property type="entry name" value="MFS_SpdSyn"/>
    <property type="match status" value="1"/>
</dbReference>
<dbReference type="AlphaFoldDB" id="A0A380TL78"/>
<dbReference type="SUPFAM" id="SSF53335">
    <property type="entry name" value="S-adenosyl-L-methionine-dependent methyltransferases"/>
    <property type="match status" value="1"/>
</dbReference>
<dbReference type="PROSITE" id="PS51006">
    <property type="entry name" value="PABS_2"/>
    <property type="match status" value="1"/>
</dbReference>
<feature type="transmembrane region" description="Helical" evidence="4">
    <location>
        <begin position="92"/>
        <end position="115"/>
    </location>
</feature>
<feature type="transmembrane region" description="Helical" evidence="4">
    <location>
        <begin position="451"/>
        <end position="471"/>
    </location>
</feature>
<accession>A0A380TL78</accession>
<feature type="transmembrane region" description="Helical" evidence="4">
    <location>
        <begin position="304"/>
        <end position="329"/>
    </location>
</feature>
<dbReference type="InterPro" id="IPR030374">
    <property type="entry name" value="PABS"/>
</dbReference>
<feature type="transmembrane region" description="Helical" evidence="4">
    <location>
        <begin position="58"/>
        <end position="80"/>
    </location>
</feature>
<keyword evidence="2" id="KW-0808">Transferase</keyword>
<proteinExistence type="inferred from homology"/>
<dbReference type="InterPro" id="IPR029063">
    <property type="entry name" value="SAM-dependent_MTases_sf"/>
</dbReference>
<dbReference type="InterPro" id="IPR036259">
    <property type="entry name" value="MFS_trans_sf"/>
</dbReference>
<keyword evidence="4" id="KW-1133">Transmembrane helix</keyword>
<feature type="transmembrane region" description="Helical" evidence="4">
    <location>
        <begin position="235"/>
        <end position="258"/>
    </location>
</feature>
<feature type="transmembrane region" description="Helical" evidence="4">
    <location>
        <begin position="27"/>
        <end position="46"/>
    </location>
</feature>
<dbReference type="EMBL" id="UIDG01000623">
    <property type="protein sequence ID" value="SUS08473.1"/>
    <property type="molecule type" value="Genomic_DNA"/>
</dbReference>
<protein>
    <submittedName>
        <fullName evidence="6">Spermidine synthase</fullName>
    </submittedName>
</protein>
<reference evidence="6" key="1">
    <citation type="submission" date="2018-07" db="EMBL/GenBank/DDBJ databases">
        <authorList>
            <person name="Quirk P.G."/>
            <person name="Krulwich T.A."/>
        </authorList>
    </citation>
    <scope>NUCLEOTIDE SEQUENCE</scope>
</reference>
<feature type="transmembrane region" description="Helical" evidence="4">
    <location>
        <begin position="270"/>
        <end position="292"/>
    </location>
</feature>
<feature type="transmembrane region" description="Helical" evidence="4">
    <location>
        <begin position="195"/>
        <end position="215"/>
    </location>
</feature>
<evidence type="ECO:0000256" key="4">
    <source>
        <dbReference type="SAM" id="Phobius"/>
    </source>
</evidence>
<evidence type="ECO:0000259" key="5">
    <source>
        <dbReference type="PROSITE" id="PS51006"/>
    </source>
</evidence>
<dbReference type="PANTHER" id="PTHR43317:SF1">
    <property type="entry name" value="THERMOSPERMINE SYNTHASE ACAULIS5"/>
    <property type="match status" value="1"/>
</dbReference>
<feature type="transmembrane region" description="Helical" evidence="4">
    <location>
        <begin position="418"/>
        <end position="439"/>
    </location>
</feature>
<dbReference type="Gene3D" id="1.20.1250.20">
    <property type="entry name" value="MFS general substrate transporter like domains"/>
    <property type="match status" value="1"/>
</dbReference>
<dbReference type="SUPFAM" id="SSF103473">
    <property type="entry name" value="MFS general substrate transporter"/>
    <property type="match status" value="1"/>
</dbReference>